<evidence type="ECO:0000259" key="4">
    <source>
        <dbReference type="PROSITE" id="PS50851"/>
    </source>
</evidence>
<dbReference type="SMART" id="SM00260">
    <property type="entry name" value="CheW"/>
    <property type="match status" value="1"/>
</dbReference>
<dbReference type="PROSITE" id="PS50851">
    <property type="entry name" value="CHEW"/>
    <property type="match status" value="1"/>
</dbReference>
<keyword evidence="3" id="KW-0963">Cytoplasm</keyword>
<reference evidence="5" key="1">
    <citation type="submission" date="2019-02" db="EMBL/GenBank/DDBJ databases">
        <authorList>
            <consortium name="Genoscope - CEA"/>
            <person name="William W."/>
        </authorList>
    </citation>
    <scope>NUCLEOTIDE SEQUENCE [LARGE SCALE GENOMIC DNA]</scope>
    <source>
        <strain evidence="5">YSy11</strain>
    </source>
</reference>
<dbReference type="AlphaFoldDB" id="A0A1I6YP80"/>
<dbReference type="InterPro" id="IPR036061">
    <property type="entry name" value="CheW-like_dom_sf"/>
</dbReference>
<dbReference type="Gene3D" id="2.30.30.40">
    <property type="entry name" value="SH3 Domains"/>
    <property type="match status" value="1"/>
</dbReference>
<dbReference type="Pfam" id="PF01584">
    <property type="entry name" value="CheW"/>
    <property type="match status" value="1"/>
</dbReference>
<evidence type="ECO:0000256" key="2">
    <source>
        <dbReference type="ARBA" id="ARBA00021483"/>
    </source>
</evidence>
<feature type="domain" description="CheW-like" evidence="4">
    <location>
        <begin position="75"/>
        <end position="221"/>
    </location>
</feature>
<evidence type="ECO:0000256" key="1">
    <source>
        <dbReference type="ARBA" id="ARBA00004496"/>
    </source>
</evidence>
<dbReference type="InterPro" id="IPR002545">
    <property type="entry name" value="CheW-lke_dom"/>
</dbReference>
<dbReference type="GO" id="GO:0007165">
    <property type="term" value="P:signal transduction"/>
    <property type="evidence" value="ECO:0007669"/>
    <property type="project" value="InterPro"/>
</dbReference>
<evidence type="ECO:0000256" key="3">
    <source>
        <dbReference type="ARBA" id="ARBA00022490"/>
    </source>
</evidence>
<accession>A0A1I6YP80</accession>
<dbReference type="EMBL" id="LR215729">
    <property type="protein sequence ID" value="VEV95461.1"/>
    <property type="molecule type" value="Genomic_DNA"/>
</dbReference>
<proteinExistence type="predicted"/>
<sequence>MDEGVGVGEMPVIDDCWKRIGVYGDKSCERLAKHVHCRNCEVYAEAAVVLLDRYGALHQYEDEPAQADTDDIGETRSTLIFRLGDEWLGLATRSLVAVVAQTPIHSLPHQRTRSLLGVTNVNGALVACLSLSELLGLEAASSVSSERRVVPRMLILQGADGVLVSPVDEVEGIHPLPLAAIVPANRAAGQTAGQFAQGVTQWRERSITLLDEQLLQHAMVRSLQ</sequence>
<organism evidence="5">
    <name type="scientific">Pseudomonas marincola</name>
    <dbReference type="NCBI Taxonomy" id="437900"/>
    <lineage>
        <taxon>Bacteria</taxon>
        <taxon>Pseudomonadati</taxon>
        <taxon>Pseudomonadota</taxon>
        <taxon>Gammaproteobacteria</taxon>
        <taxon>Pseudomonadales</taxon>
        <taxon>Pseudomonadaceae</taxon>
        <taxon>Pseudomonas</taxon>
    </lineage>
</organism>
<dbReference type="Gene3D" id="2.40.50.180">
    <property type="entry name" value="CheA-289, Domain 4"/>
    <property type="match status" value="1"/>
</dbReference>
<dbReference type="GO" id="GO:0006935">
    <property type="term" value="P:chemotaxis"/>
    <property type="evidence" value="ECO:0007669"/>
    <property type="project" value="InterPro"/>
</dbReference>
<dbReference type="GO" id="GO:0005829">
    <property type="term" value="C:cytosol"/>
    <property type="evidence" value="ECO:0007669"/>
    <property type="project" value="TreeGrafter"/>
</dbReference>
<protein>
    <recommendedName>
        <fullName evidence="2">Chemotaxis protein CheW</fullName>
    </recommendedName>
</protein>
<evidence type="ECO:0000313" key="5">
    <source>
        <dbReference type="EMBL" id="VEV95461.1"/>
    </source>
</evidence>
<dbReference type="RefSeq" id="WP_090508937.1">
    <property type="nucleotide sequence ID" value="NZ_FPBC01000001.1"/>
</dbReference>
<dbReference type="SUPFAM" id="SSF50341">
    <property type="entry name" value="CheW-like"/>
    <property type="match status" value="1"/>
</dbReference>
<dbReference type="PANTHER" id="PTHR22617:SF45">
    <property type="entry name" value="CHEMOTAXIS PROTEIN CHEW"/>
    <property type="match status" value="1"/>
</dbReference>
<dbReference type="PANTHER" id="PTHR22617">
    <property type="entry name" value="CHEMOTAXIS SENSOR HISTIDINE KINASE-RELATED"/>
    <property type="match status" value="1"/>
</dbReference>
<dbReference type="InterPro" id="IPR039315">
    <property type="entry name" value="CheW"/>
</dbReference>
<dbReference type="STRING" id="437900.GCA_001940335_01294"/>
<name>A0A1I6YP80_9PSED</name>
<comment type="subcellular location">
    <subcellularLocation>
        <location evidence="1">Cytoplasm</location>
    </subcellularLocation>
</comment>
<gene>
    <name evidence="5" type="ORF">PMYSY11_0414</name>
</gene>